<proteinExistence type="predicted"/>
<dbReference type="InterPro" id="IPR013321">
    <property type="entry name" value="Arc_rbn_hlx_hlx"/>
</dbReference>
<dbReference type="AlphaFoldDB" id="A0A1G8S0R1"/>
<dbReference type="OrthoDB" id="2692201at2"/>
<organism evidence="1 2">
    <name type="scientific">Salimicrobium halophilum</name>
    <dbReference type="NCBI Taxonomy" id="86666"/>
    <lineage>
        <taxon>Bacteria</taxon>
        <taxon>Bacillati</taxon>
        <taxon>Bacillota</taxon>
        <taxon>Bacilli</taxon>
        <taxon>Bacillales</taxon>
        <taxon>Bacillaceae</taxon>
        <taxon>Salimicrobium</taxon>
    </lineage>
</organism>
<evidence type="ECO:0000313" key="1">
    <source>
        <dbReference type="EMBL" id="SDJ22808.1"/>
    </source>
</evidence>
<name>A0A1G8S0R1_9BACI</name>
<dbReference type="RefSeq" id="WP_093192956.1">
    <property type="nucleotide sequence ID" value="NZ_FNEV01000003.1"/>
</dbReference>
<accession>A0A1G8S0R1</accession>
<dbReference type="EMBL" id="FNEV01000003">
    <property type="protein sequence ID" value="SDJ22808.1"/>
    <property type="molecule type" value="Genomic_DNA"/>
</dbReference>
<sequence length="71" mass="8160">MKKQVSVRMEEELYNTIDERSKKLGISKSAYLSFAASFLTHQVDVAEKSSGNYSVNMYELIKTHLEQQNSK</sequence>
<protein>
    <submittedName>
        <fullName evidence="1">Ribbon-helix-helix domain-containing protein</fullName>
    </submittedName>
</protein>
<evidence type="ECO:0000313" key="2">
    <source>
        <dbReference type="Proteomes" id="UP000199225"/>
    </source>
</evidence>
<dbReference type="SUPFAM" id="SSF47598">
    <property type="entry name" value="Ribbon-helix-helix"/>
    <property type="match status" value="1"/>
</dbReference>
<dbReference type="STRING" id="86666.SAMN04490247_1193"/>
<reference evidence="2" key="1">
    <citation type="submission" date="2016-10" db="EMBL/GenBank/DDBJ databases">
        <authorList>
            <person name="Varghese N."/>
            <person name="Submissions S."/>
        </authorList>
    </citation>
    <scope>NUCLEOTIDE SEQUENCE [LARGE SCALE GENOMIC DNA]</scope>
    <source>
        <strain evidence="2">DSM 4771</strain>
    </source>
</reference>
<dbReference type="Proteomes" id="UP000199225">
    <property type="component" value="Unassembled WGS sequence"/>
</dbReference>
<gene>
    <name evidence="1" type="ORF">SAMN04490247_1193</name>
</gene>
<keyword evidence="2" id="KW-1185">Reference proteome</keyword>
<dbReference type="GO" id="GO:0006355">
    <property type="term" value="P:regulation of DNA-templated transcription"/>
    <property type="evidence" value="ECO:0007669"/>
    <property type="project" value="InterPro"/>
</dbReference>
<dbReference type="Gene3D" id="1.10.1220.10">
    <property type="entry name" value="Met repressor-like"/>
    <property type="match status" value="1"/>
</dbReference>
<dbReference type="InterPro" id="IPR010985">
    <property type="entry name" value="Ribbon_hlx_hlx"/>
</dbReference>